<sequence>MTIWLMSSMLPRARMKGYLSKPVNIGKFEEMLYEVWSSHNREFSVLR</sequence>
<protein>
    <recommendedName>
        <fullName evidence="3">Response regulatory domain-containing protein</fullName>
    </recommendedName>
</protein>
<dbReference type="RefSeq" id="WP_156327926.1">
    <property type="nucleotide sequence ID" value="NZ_JAOQJT010000008.1"/>
</dbReference>
<accession>A0ABV1I8A7</accession>
<evidence type="ECO:0000313" key="2">
    <source>
        <dbReference type="Proteomes" id="UP001494672"/>
    </source>
</evidence>
<keyword evidence="2" id="KW-1185">Reference proteome</keyword>
<dbReference type="Proteomes" id="UP001494672">
    <property type="component" value="Unassembled WGS sequence"/>
</dbReference>
<dbReference type="EMBL" id="JBBNGJ010000002">
    <property type="protein sequence ID" value="MEQ2592201.1"/>
    <property type="molecule type" value="Genomic_DNA"/>
</dbReference>
<organism evidence="1 2">
    <name type="scientific">Coprococcus aceti</name>
    <dbReference type="NCBI Taxonomy" id="2981786"/>
    <lineage>
        <taxon>Bacteria</taxon>
        <taxon>Bacillati</taxon>
        <taxon>Bacillota</taxon>
        <taxon>Clostridia</taxon>
        <taxon>Lachnospirales</taxon>
        <taxon>Lachnospiraceae</taxon>
        <taxon>Coprococcus</taxon>
    </lineage>
</organism>
<evidence type="ECO:0008006" key="3">
    <source>
        <dbReference type="Google" id="ProtNLM"/>
    </source>
</evidence>
<comment type="caution">
    <text evidence="1">The sequence shown here is derived from an EMBL/GenBank/DDBJ whole genome shotgun (WGS) entry which is preliminary data.</text>
</comment>
<evidence type="ECO:0000313" key="1">
    <source>
        <dbReference type="EMBL" id="MEQ2592201.1"/>
    </source>
</evidence>
<name>A0ABV1I8A7_9FIRM</name>
<reference evidence="1 2" key="1">
    <citation type="submission" date="2024-04" db="EMBL/GenBank/DDBJ databases">
        <title>Human intestinal bacterial collection.</title>
        <authorList>
            <person name="Pauvert C."/>
            <person name="Hitch T.C.A."/>
            <person name="Clavel T."/>
        </authorList>
    </citation>
    <scope>NUCLEOTIDE SEQUENCE [LARGE SCALE GENOMIC DNA]</scope>
    <source>
        <strain evidence="1 2">CLA-AA-H181</strain>
    </source>
</reference>
<proteinExistence type="predicted"/>
<gene>
    <name evidence="1" type="ORF">AAAU18_04645</name>
</gene>